<evidence type="ECO:0000256" key="1">
    <source>
        <dbReference type="SAM" id="MobiDB-lite"/>
    </source>
</evidence>
<gene>
    <name evidence="2" type="ORF">ACFQGB_00075</name>
</gene>
<evidence type="ECO:0000313" key="3">
    <source>
        <dbReference type="Proteomes" id="UP001596395"/>
    </source>
</evidence>
<comment type="caution">
    <text evidence="2">The sequence shown here is derived from an EMBL/GenBank/DDBJ whole genome shotgun (WGS) entry which is preliminary data.</text>
</comment>
<dbReference type="RefSeq" id="WP_379761968.1">
    <property type="nucleotide sequence ID" value="NZ_JAZAQL010000001.1"/>
</dbReference>
<organism evidence="2 3">
    <name type="scientific">Halorubellus litoreus</name>
    <dbReference type="NCBI Taxonomy" id="755308"/>
    <lineage>
        <taxon>Archaea</taxon>
        <taxon>Methanobacteriati</taxon>
        <taxon>Methanobacteriota</taxon>
        <taxon>Stenosarchaea group</taxon>
        <taxon>Halobacteria</taxon>
        <taxon>Halobacteriales</taxon>
        <taxon>Halorubellaceae</taxon>
        <taxon>Halorubellus</taxon>
    </lineage>
</organism>
<protein>
    <submittedName>
        <fullName evidence="2">Uncharacterized protein</fullName>
    </submittedName>
</protein>
<dbReference type="AlphaFoldDB" id="A0ABD5VC58"/>
<name>A0ABD5VC58_9EURY</name>
<proteinExistence type="predicted"/>
<evidence type="ECO:0000313" key="2">
    <source>
        <dbReference type="EMBL" id="MFC6951243.1"/>
    </source>
</evidence>
<sequence length="131" mass="14866">MSRADAVALKEQLGDAVVADREFFRTAGRHREDGSYEVRRRGADSAGNAKVFRDFDAVERLYERLPETFDADDVSRTGITGSRRHMLVRHFAEHPAFDCEITSRSPLRVRKTDADAHETREGDREEVVASD</sequence>
<reference evidence="2 3" key="1">
    <citation type="journal article" date="2019" name="Int. J. Syst. Evol. Microbiol.">
        <title>The Global Catalogue of Microorganisms (GCM) 10K type strain sequencing project: providing services to taxonomists for standard genome sequencing and annotation.</title>
        <authorList>
            <consortium name="The Broad Institute Genomics Platform"/>
            <consortium name="The Broad Institute Genome Sequencing Center for Infectious Disease"/>
            <person name="Wu L."/>
            <person name="Ma J."/>
        </authorList>
    </citation>
    <scope>NUCLEOTIDE SEQUENCE [LARGE SCALE GENOMIC DNA]</scope>
    <source>
        <strain evidence="2 3">GX26</strain>
    </source>
</reference>
<accession>A0ABD5VC58</accession>
<dbReference type="EMBL" id="JBHSXN010000001">
    <property type="protein sequence ID" value="MFC6951243.1"/>
    <property type="molecule type" value="Genomic_DNA"/>
</dbReference>
<feature type="region of interest" description="Disordered" evidence="1">
    <location>
        <begin position="108"/>
        <end position="131"/>
    </location>
</feature>
<dbReference type="Proteomes" id="UP001596395">
    <property type="component" value="Unassembled WGS sequence"/>
</dbReference>
<dbReference type="Pfam" id="PF24372">
    <property type="entry name" value="DUF7528"/>
    <property type="match status" value="1"/>
</dbReference>
<dbReference type="InterPro" id="IPR055950">
    <property type="entry name" value="DUF7528"/>
</dbReference>
<keyword evidence="3" id="KW-1185">Reference proteome</keyword>
<feature type="compositionally biased region" description="Basic and acidic residues" evidence="1">
    <location>
        <begin position="110"/>
        <end position="131"/>
    </location>
</feature>